<evidence type="ECO:0000256" key="1">
    <source>
        <dbReference type="SAM" id="MobiDB-lite"/>
    </source>
</evidence>
<proteinExistence type="predicted"/>
<accession>A0A317ZN48</accession>
<dbReference type="Proteomes" id="UP000247099">
    <property type="component" value="Unassembled WGS sequence"/>
</dbReference>
<keyword evidence="3" id="KW-1185">Reference proteome</keyword>
<dbReference type="AlphaFoldDB" id="A0A317ZN48"/>
<organism evidence="2 3">
    <name type="scientific">Coraliomargarita sinensis</name>
    <dbReference type="NCBI Taxonomy" id="2174842"/>
    <lineage>
        <taxon>Bacteria</taxon>
        <taxon>Pseudomonadati</taxon>
        <taxon>Verrucomicrobiota</taxon>
        <taxon>Opitutia</taxon>
        <taxon>Puniceicoccales</taxon>
        <taxon>Coraliomargaritaceae</taxon>
        <taxon>Coraliomargarita</taxon>
    </lineage>
</organism>
<sequence length="422" mass="46933">MKPKIFLLGLFVWLASVGTAYYLGLKFNAWEPDGAEQAEVTSVEAQAVKDAASIEEREAPSKSIGSILEMSQEDLNEALRQASELNESDQRALLAEAFALPNSDFRRARMIRSLLSDLAETSPTEALALAEEIGSLRETERAREAILEIWAQKDPVAALSWANFNLANEPLRTQSSQLIAIYRGYAQTNPKAAFASALDMPTENRGQERIQNYALEEIIEQQIENGGLLEAKLQVELMEDGAIKDSLISELVDEWASFDPEGAAAYVDSLGDKVHGSVKARLLGEWAENDPAAAAAWLSSREVDERTLGHASTAIIRQWTRYDMAASAEWLNSQPSSPELDRAVMSYTYRAAQEDPANAMTWAESISNDRMRDRMMQHVAGNWKSDDPEGFQSYIDSAELSEEQKKELQEGAAVHGGRRWWR</sequence>
<comment type="caution">
    <text evidence="2">The sequence shown here is derived from an EMBL/GenBank/DDBJ whole genome shotgun (WGS) entry which is preliminary data.</text>
</comment>
<dbReference type="RefSeq" id="WP_110129741.1">
    <property type="nucleotide sequence ID" value="NZ_QHJQ01000001.1"/>
</dbReference>
<evidence type="ECO:0000313" key="2">
    <source>
        <dbReference type="EMBL" id="PXA05663.1"/>
    </source>
</evidence>
<reference evidence="2 3" key="1">
    <citation type="submission" date="2018-05" db="EMBL/GenBank/DDBJ databases">
        <title>Coraliomargarita sinensis sp. nov., isolated from a marine solar saltern.</title>
        <authorList>
            <person name="Zhou L.Y."/>
        </authorList>
    </citation>
    <scope>NUCLEOTIDE SEQUENCE [LARGE SCALE GENOMIC DNA]</scope>
    <source>
        <strain evidence="2 3">WN38</strain>
    </source>
</reference>
<dbReference type="OrthoDB" id="194988at2"/>
<dbReference type="InParanoid" id="A0A317ZN48"/>
<dbReference type="EMBL" id="QHJQ01000001">
    <property type="protein sequence ID" value="PXA05663.1"/>
    <property type="molecule type" value="Genomic_DNA"/>
</dbReference>
<name>A0A317ZN48_9BACT</name>
<evidence type="ECO:0000313" key="3">
    <source>
        <dbReference type="Proteomes" id="UP000247099"/>
    </source>
</evidence>
<protein>
    <submittedName>
        <fullName evidence="2">Uncharacterized protein</fullName>
    </submittedName>
</protein>
<feature type="region of interest" description="Disordered" evidence="1">
    <location>
        <begin position="402"/>
        <end position="422"/>
    </location>
</feature>
<gene>
    <name evidence="2" type="ORF">DDZ13_01965</name>
</gene>